<gene>
    <name evidence="1" type="ORF">GCM10023231_37830</name>
</gene>
<evidence type="ECO:0000313" key="1">
    <source>
        <dbReference type="EMBL" id="GAA4805101.1"/>
    </source>
</evidence>
<organism evidence="1 2">
    <name type="scientific">Olivibacter ginsenosidimutans</name>
    <dbReference type="NCBI Taxonomy" id="1176537"/>
    <lineage>
        <taxon>Bacteria</taxon>
        <taxon>Pseudomonadati</taxon>
        <taxon>Bacteroidota</taxon>
        <taxon>Sphingobacteriia</taxon>
        <taxon>Sphingobacteriales</taxon>
        <taxon>Sphingobacteriaceae</taxon>
        <taxon>Olivibacter</taxon>
    </lineage>
</organism>
<sequence>MGTVEELKTVGSSVVRRLRKQKLDNGRPFLIWSDKLPKNQSYLEYPDHSIKVVTVSQDLNSFTVVRELTKTQEKAVRIEFNLF</sequence>
<accession>A0ABP9C8G2</accession>
<name>A0ABP9C8G2_9SPHI</name>
<protein>
    <submittedName>
        <fullName evidence="1">Uncharacterized protein</fullName>
    </submittedName>
</protein>
<dbReference type="EMBL" id="BAABIQ010000043">
    <property type="protein sequence ID" value="GAA4805101.1"/>
    <property type="molecule type" value="Genomic_DNA"/>
</dbReference>
<reference evidence="2" key="1">
    <citation type="journal article" date="2019" name="Int. J. Syst. Evol. Microbiol.">
        <title>The Global Catalogue of Microorganisms (GCM) 10K type strain sequencing project: providing services to taxonomists for standard genome sequencing and annotation.</title>
        <authorList>
            <consortium name="The Broad Institute Genomics Platform"/>
            <consortium name="The Broad Institute Genome Sequencing Center for Infectious Disease"/>
            <person name="Wu L."/>
            <person name="Ma J."/>
        </authorList>
    </citation>
    <scope>NUCLEOTIDE SEQUENCE [LARGE SCALE GENOMIC DNA]</scope>
    <source>
        <strain evidence="2">JCM 18200</strain>
    </source>
</reference>
<dbReference type="Proteomes" id="UP001501411">
    <property type="component" value="Unassembled WGS sequence"/>
</dbReference>
<evidence type="ECO:0000313" key="2">
    <source>
        <dbReference type="Proteomes" id="UP001501411"/>
    </source>
</evidence>
<comment type="caution">
    <text evidence="1">The sequence shown here is derived from an EMBL/GenBank/DDBJ whole genome shotgun (WGS) entry which is preliminary data.</text>
</comment>
<dbReference type="RefSeq" id="WP_345234382.1">
    <property type="nucleotide sequence ID" value="NZ_BAABIQ010000043.1"/>
</dbReference>
<proteinExistence type="predicted"/>
<keyword evidence="2" id="KW-1185">Reference proteome</keyword>